<dbReference type="AlphaFoldDB" id="A0A0T6B6V5"/>
<accession>A0A0T6B6V5</accession>
<keyword evidence="5" id="KW-0963">Cytoplasm</keyword>
<evidence type="ECO:0000256" key="1">
    <source>
        <dbReference type="ARBA" id="ARBA00004496"/>
    </source>
</evidence>
<dbReference type="OrthoDB" id="9909311at2759"/>
<feature type="coiled-coil region" evidence="8">
    <location>
        <begin position="140"/>
        <end position="202"/>
    </location>
</feature>
<evidence type="ECO:0000256" key="6">
    <source>
        <dbReference type="ARBA" id="ARBA00023034"/>
    </source>
</evidence>
<dbReference type="EMBL" id="LJIG01009481">
    <property type="protein sequence ID" value="KRT82993.1"/>
    <property type="molecule type" value="Genomic_DNA"/>
</dbReference>
<evidence type="ECO:0000256" key="5">
    <source>
        <dbReference type="ARBA" id="ARBA00022490"/>
    </source>
</evidence>
<dbReference type="InterPro" id="IPR007033">
    <property type="entry name" value="GORAB"/>
</dbReference>
<evidence type="ECO:0000256" key="7">
    <source>
        <dbReference type="ARBA" id="ARBA00023054"/>
    </source>
</evidence>
<feature type="non-terminal residue" evidence="10">
    <location>
        <position position="267"/>
    </location>
</feature>
<comment type="similarity">
    <text evidence="3">Belongs to the GORAB family.</text>
</comment>
<dbReference type="PANTHER" id="PTHR21470">
    <property type="entry name" value="RAB6-INTERACTING PROTEIN GORAB"/>
    <property type="match status" value="1"/>
</dbReference>
<evidence type="ECO:0000256" key="3">
    <source>
        <dbReference type="ARBA" id="ARBA00005599"/>
    </source>
</evidence>
<sequence>MSGTFGGFSDDDIKKLQNGLPVSKLTDNENKVKTGMKPIKKSARPTVRFDESKNTINTISDTLTIPKEPRLCVDPTVEVEVNIINQEQIENKENYKSNEIANEGNQCNDTNKDDANSTDKKPVYVEELQMRQKLMEEQNRRRKELLIKALADKRKRTQEEVQRLNEIQNEFKKLDAVLSNDVKLLRRRIESASVIYMEAEKRYLRTEKEFLDAKLDLQQKLEKKELLTEHLCTIIEQNEQRKAEKLTKLLNKLDLKDVDELENSRGA</sequence>
<dbReference type="Proteomes" id="UP000051574">
    <property type="component" value="Unassembled WGS sequence"/>
</dbReference>
<comment type="caution">
    <text evidence="10">The sequence shown here is derived from an EMBL/GenBank/DDBJ whole genome shotgun (WGS) entry which is preliminary data.</text>
</comment>
<evidence type="ECO:0000256" key="9">
    <source>
        <dbReference type="SAM" id="MobiDB-lite"/>
    </source>
</evidence>
<evidence type="ECO:0000256" key="8">
    <source>
        <dbReference type="SAM" id="Coils"/>
    </source>
</evidence>
<dbReference type="GO" id="GO:0005794">
    <property type="term" value="C:Golgi apparatus"/>
    <property type="evidence" value="ECO:0007669"/>
    <property type="project" value="UniProtKB-SubCell"/>
</dbReference>
<name>A0A0T6B6V5_9SCAR</name>
<feature type="compositionally biased region" description="Polar residues" evidence="9">
    <location>
        <begin position="97"/>
        <end position="109"/>
    </location>
</feature>
<protein>
    <recommendedName>
        <fullName evidence="4">RAB6-interacting golgin</fullName>
    </recommendedName>
</protein>
<organism evidence="10 11">
    <name type="scientific">Oryctes borbonicus</name>
    <dbReference type="NCBI Taxonomy" id="1629725"/>
    <lineage>
        <taxon>Eukaryota</taxon>
        <taxon>Metazoa</taxon>
        <taxon>Ecdysozoa</taxon>
        <taxon>Arthropoda</taxon>
        <taxon>Hexapoda</taxon>
        <taxon>Insecta</taxon>
        <taxon>Pterygota</taxon>
        <taxon>Neoptera</taxon>
        <taxon>Endopterygota</taxon>
        <taxon>Coleoptera</taxon>
        <taxon>Polyphaga</taxon>
        <taxon>Scarabaeiformia</taxon>
        <taxon>Scarabaeidae</taxon>
        <taxon>Dynastinae</taxon>
        <taxon>Oryctes</taxon>
    </lineage>
</organism>
<evidence type="ECO:0000313" key="10">
    <source>
        <dbReference type="EMBL" id="KRT82993.1"/>
    </source>
</evidence>
<evidence type="ECO:0000313" key="11">
    <source>
        <dbReference type="Proteomes" id="UP000051574"/>
    </source>
</evidence>
<feature type="region of interest" description="Disordered" evidence="9">
    <location>
        <begin position="95"/>
        <end position="118"/>
    </location>
</feature>
<comment type="subcellular location">
    <subcellularLocation>
        <location evidence="1">Cytoplasm</location>
    </subcellularLocation>
    <subcellularLocation>
        <location evidence="2">Golgi apparatus</location>
    </subcellularLocation>
</comment>
<dbReference type="GO" id="GO:1905515">
    <property type="term" value="P:non-motile cilium assembly"/>
    <property type="evidence" value="ECO:0007669"/>
    <property type="project" value="TreeGrafter"/>
</dbReference>
<keyword evidence="11" id="KW-1185">Reference proteome</keyword>
<gene>
    <name evidence="10" type="ORF">AMK59_4216</name>
</gene>
<keyword evidence="6" id="KW-0333">Golgi apparatus</keyword>
<keyword evidence="7 8" id="KW-0175">Coiled coil</keyword>
<evidence type="ECO:0000256" key="2">
    <source>
        <dbReference type="ARBA" id="ARBA00004555"/>
    </source>
</evidence>
<reference evidence="10 11" key="1">
    <citation type="submission" date="2015-09" db="EMBL/GenBank/DDBJ databases">
        <title>Draft genome of the scarab beetle Oryctes borbonicus.</title>
        <authorList>
            <person name="Meyer J.M."/>
            <person name="Markov G.V."/>
            <person name="Baskaran P."/>
            <person name="Herrmann M."/>
            <person name="Sommer R.J."/>
            <person name="Roedelsperger C."/>
        </authorList>
    </citation>
    <scope>NUCLEOTIDE SEQUENCE [LARGE SCALE GENOMIC DNA]</scope>
    <source>
        <strain evidence="10">OB123</strain>
        <tissue evidence="10">Whole animal</tissue>
    </source>
</reference>
<evidence type="ECO:0000256" key="4">
    <source>
        <dbReference type="ARBA" id="ARBA00014130"/>
    </source>
</evidence>
<dbReference type="PANTHER" id="PTHR21470:SF2">
    <property type="entry name" value="RAB6-INTERACTING GOLGIN"/>
    <property type="match status" value="1"/>
</dbReference>
<proteinExistence type="inferred from homology"/>